<dbReference type="EC" id="4.2.3.-" evidence="1"/>
<evidence type="ECO:0000313" key="3">
    <source>
        <dbReference type="Proteomes" id="UP000198984"/>
    </source>
</evidence>
<evidence type="ECO:0000313" key="2">
    <source>
        <dbReference type="EMBL" id="SEN71766.1"/>
    </source>
</evidence>
<comment type="similarity">
    <text evidence="1">Belongs to the terpene synthase family.</text>
</comment>
<evidence type="ECO:0000256" key="1">
    <source>
        <dbReference type="RuleBase" id="RU366034"/>
    </source>
</evidence>
<protein>
    <recommendedName>
        <fullName evidence="1">Terpene synthase</fullName>
        <ecNumber evidence="1">4.2.3.-</ecNumber>
    </recommendedName>
</protein>
<dbReference type="GO" id="GO:0046872">
    <property type="term" value="F:metal ion binding"/>
    <property type="evidence" value="ECO:0007669"/>
    <property type="project" value="UniProtKB-KW"/>
</dbReference>
<sequence length="326" mass="38275">MKQKDVPVLQYPWPYEIGPFSESFNEEEINWIDTDYTFMSEATRRKYKGHGLAQATSYMFPGATSIEHIRPIARFMVWLTLYDDYYEVCPVNELADIRDHIIEIMLGGNPGPDDIGLLRQVALSREEFRPYVNNDWFQRWAQSFYDYTTYGIMEETPYKLSTQFPTLNNLLLIREYSISMYPYGDPVEPSINFIVPDHISKHPVIRRLKMLMCRIMAIQNDFASIEKELAVATEVLNIILVIKHQYKISIEEAITEAMRIHDDYVAEFVEIQNNLPNFGSYQKDIERFVHYMTLMISGLGAWYHKGRSTRYKAPGEFPKPEYGHRV</sequence>
<keyword evidence="3" id="KW-1185">Reference proteome</keyword>
<dbReference type="STRING" id="573321.SAMN04488505_11275"/>
<gene>
    <name evidence="2" type="ORF">SAMN04488505_11275</name>
</gene>
<dbReference type="GO" id="GO:0010333">
    <property type="term" value="F:terpene synthase activity"/>
    <property type="evidence" value="ECO:0007669"/>
    <property type="project" value="InterPro"/>
</dbReference>
<dbReference type="Proteomes" id="UP000198984">
    <property type="component" value="Unassembled WGS sequence"/>
</dbReference>
<dbReference type="PANTHER" id="PTHR35201">
    <property type="entry name" value="TERPENE SYNTHASE"/>
    <property type="match status" value="1"/>
</dbReference>
<dbReference type="SFLD" id="SFLDG01020">
    <property type="entry name" value="Terpene_Cyclase_Like_2"/>
    <property type="match status" value="1"/>
</dbReference>
<dbReference type="Pfam" id="PF19086">
    <property type="entry name" value="Terpene_syn_C_2"/>
    <property type="match status" value="1"/>
</dbReference>
<dbReference type="InterPro" id="IPR034686">
    <property type="entry name" value="Terpene_cyclase-like_2"/>
</dbReference>
<keyword evidence="1" id="KW-0479">Metal-binding</keyword>
<accession>A0A1H8IUS8</accession>
<dbReference type="SUPFAM" id="SSF48576">
    <property type="entry name" value="Terpenoid synthases"/>
    <property type="match status" value="1"/>
</dbReference>
<proteinExistence type="inferred from homology"/>
<keyword evidence="1" id="KW-0456">Lyase</keyword>
<dbReference type="EMBL" id="FOBB01000012">
    <property type="protein sequence ID" value="SEN71766.1"/>
    <property type="molecule type" value="Genomic_DNA"/>
</dbReference>
<dbReference type="OrthoDB" id="1223397at2"/>
<dbReference type="PANTHER" id="PTHR35201:SF4">
    <property type="entry name" value="BETA-PINACENE SYNTHASE-RELATED"/>
    <property type="match status" value="1"/>
</dbReference>
<organism evidence="2 3">
    <name type="scientific">Chitinophaga rupis</name>
    <dbReference type="NCBI Taxonomy" id="573321"/>
    <lineage>
        <taxon>Bacteria</taxon>
        <taxon>Pseudomonadati</taxon>
        <taxon>Bacteroidota</taxon>
        <taxon>Chitinophagia</taxon>
        <taxon>Chitinophagales</taxon>
        <taxon>Chitinophagaceae</taxon>
        <taxon>Chitinophaga</taxon>
    </lineage>
</organism>
<keyword evidence="1" id="KW-0460">Magnesium</keyword>
<reference evidence="2 3" key="1">
    <citation type="submission" date="2016-10" db="EMBL/GenBank/DDBJ databases">
        <authorList>
            <person name="de Groot N.N."/>
        </authorList>
    </citation>
    <scope>NUCLEOTIDE SEQUENCE [LARGE SCALE GENOMIC DNA]</scope>
    <source>
        <strain evidence="2 3">DSM 21039</strain>
    </source>
</reference>
<comment type="cofactor">
    <cofactor evidence="1">
        <name>Mg(2+)</name>
        <dbReference type="ChEBI" id="CHEBI:18420"/>
    </cofactor>
</comment>
<dbReference type="Gene3D" id="1.10.600.10">
    <property type="entry name" value="Farnesyl Diphosphate Synthase"/>
    <property type="match status" value="1"/>
</dbReference>
<dbReference type="AlphaFoldDB" id="A0A1H8IUS8"/>
<dbReference type="SFLD" id="SFLDS00005">
    <property type="entry name" value="Isoprenoid_Synthase_Type_I"/>
    <property type="match status" value="1"/>
</dbReference>
<dbReference type="InterPro" id="IPR008949">
    <property type="entry name" value="Isoprenoid_synthase_dom_sf"/>
</dbReference>
<name>A0A1H8IUS8_9BACT</name>
<dbReference type="RefSeq" id="WP_089920656.1">
    <property type="nucleotide sequence ID" value="NZ_FOBB01000012.1"/>
</dbReference>